<gene>
    <name evidence="2" type="ORF">V8G57_21350</name>
</gene>
<protein>
    <submittedName>
        <fullName evidence="2">Flagellar hook-length control protein FliK</fullName>
    </submittedName>
</protein>
<keyword evidence="2" id="KW-0969">Cilium</keyword>
<feature type="domain" description="Flagellar hook-length control protein-like C-terminal" evidence="1">
    <location>
        <begin position="236"/>
        <end position="308"/>
    </location>
</feature>
<keyword evidence="3" id="KW-1185">Reference proteome</keyword>
<dbReference type="EMBL" id="JBANDC010000018">
    <property type="protein sequence ID" value="MEM4989949.1"/>
    <property type="molecule type" value="Genomic_DNA"/>
</dbReference>
<dbReference type="Proteomes" id="UP001495910">
    <property type="component" value="Unassembled WGS sequence"/>
</dbReference>
<dbReference type="RefSeq" id="WP_342831098.1">
    <property type="nucleotide sequence ID" value="NZ_JBANDC010000018.1"/>
</dbReference>
<dbReference type="InterPro" id="IPR021136">
    <property type="entry name" value="Flagellar_hook_control-like_C"/>
</dbReference>
<sequence length="326" mass="34289">MSGGTPLVDKLLAPAALQRSDLVPLKGQLAIYAPDVITDIEAIANDTRLPSRAAIDRQLGIDPAQPAQAGNLRPAPGVADGASLSAAARVISELLGAAPAKGQAVSGSAALWPDAAAAPQPQHLAATLARSVADSGLFYESHLLQFFTGERSLAQLQQEPQSGLALSLATTDAEAAPAHVPAASHAAASIATEAMPLVRQQLELLALSQFRWSGEAWPDAGMEWEITEQGRRQPDDDTPRSWSTCLSMTLPRLGRIELRLSLAHHSWRAELGAAEAATITSMQGGCPRLLQRFSTAGLHLGGLQVVQLPQAAPDDELDTKNDNKDK</sequence>
<organism evidence="2 3">
    <name type="scientific">Collimonas rhizosphaerae</name>
    <dbReference type="NCBI Taxonomy" id="3126357"/>
    <lineage>
        <taxon>Bacteria</taxon>
        <taxon>Pseudomonadati</taxon>
        <taxon>Pseudomonadota</taxon>
        <taxon>Betaproteobacteria</taxon>
        <taxon>Burkholderiales</taxon>
        <taxon>Oxalobacteraceae</taxon>
        <taxon>Collimonas</taxon>
    </lineage>
</organism>
<accession>A0ABU9Q112</accession>
<dbReference type="Pfam" id="PF02120">
    <property type="entry name" value="Flg_hook"/>
    <property type="match status" value="1"/>
</dbReference>
<keyword evidence="2" id="KW-0966">Cell projection</keyword>
<evidence type="ECO:0000259" key="1">
    <source>
        <dbReference type="Pfam" id="PF02120"/>
    </source>
</evidence>
<evidence type="ECO:0000313" key="2">
    <source>
        <dbReference type="EMBL" id="MEM4989949.1"/>
    </source>
</evidence>
<proteinExistence type="predicted"/>
<evidence type="ECO:0000313" key="3">
    <source>
        <dbReference type="Proteomes" id="UP001495910"/>
    </source>
</evidence>
<reference evidence="2 3" key="1">
    <citation type="submission" date="2024-02" db="EMBL/GenBank/DDBJ databases">
        <title>Draft genome sequence of Collimonas sp. strain H4R21, an effective mineral-weathering bacterial strain isolated from the beech rhizosphere.</title>
        <authorList>
            <person name="Morin E."/>
            <person name="Uroz S."/>
            <person name="Leveau J.H.J."/>
            <person name="Kumar R."/>
            <person name="Rey M.W."/>
            <person name="Pham J."/>
        </authorList>
    </citation>
    <scope>NUCLEOTIDE SEQUENCE [LARGE SCALE GENOMIC DNA]</scope>
    <source>
        <strain evidence="2 3">H4R21</strain>
    </source>
</reference>
<keyword evidence="2" id="KW-0282">Flagellum</keyword>
<comment type="caution">
    <text evidence="2">The sequence shown here is derived from an EMBL/GenBank/DDBJ whole genome shotgun (WGS) entry which is preliminary data.</text>
</comment>
<name>A0ABU9Q112_9BURK</name>